<dbReference type="AlphaFoldDB" id="A0A3S0IHS6"/>
<dbReference type="RefSeq" id="WP_126612172.1">
    <property type="nucleotide sequence ID" value="NZ_JBHUCY010000010.1"/>
</dbReference>
<sequence length="142" mass="15099">MPRTPRHPGRIGSGSEQRALSCIVTYRVKPDEFATLRRAGEERGMSAAQYARAAALSATGQAIPRVRRPRTIKASPELQAALPLLGALQSDLRHIRALLNQLAARGNAGAVRPAMAGYAKAEKAVLELAERIIAAALGTRAP</sequence>
<accession>A0A3S0IHS6</accession>
<protein>
    <recommendedName>
        <fullName evidence="3">Mobilization protein</fullName>
    </recommendedName>
</protein>
<dbReference type="InterPro" id="IPR053842">
    <property type="entry name" value="NikA-like"/>
</dbReference>
<evidence type="ECO:0000313" key="2">
    <source>
        <dbReference type="Proteomes" id="UP000277007"/>
    </source>
</evidence>
<evidence type="ECO:0000313" key="1">
    <source>
        <dbReference type="EMBL" id="RTR23607.1"/>
    </source>
</evidence>
<proteinExistence type="predicted"/>
<organism evidence="1 2">
    <name type="scientific">Azospirillum griseum</name>
    <dbReference type="NCBI Taxonomy" id="2496639"/>
    <lineage>
        <taxon>Bacteria</taxon>
        <taxon>Pseudomonadati</taxon>
        <taxon>Pseudomonadota</taxon>
        <taxon>Alphaproteobacteria</taxon>
        <taxon>Rhodospirillales</taxon>
        <taxon>Azospirillaceae</taxon>
        <taxon>Azospirillum</taxon>
    </lineage>
</organism>
<dbReference type="Pfam" id="PF21983">
    <property type="entry name" value="NikA-like"/>
    <property type="match status" value="1"/>
</dbReference>
<reference evidence="1 2" key="1">
    <citation type="submission" date="2018-12" db="EMBL/GenBank/DDBJ databases">
        <authorList>
            <person name="Yang Y."/>
        </authorList>
    </citation>
    <scope>NUCLEOTIDE SEQUENCE [LARGE SCALE GENOMIC DNA]</scope>
    <source>
        <strain evidence="1 2">L-25-5w-1</strain>
    </source>
</reference>
<comment type="caution">
    <text evidence="1">The sequence shown here is derived from an EMBL/GenBank/DDBJ whole genome shotgun (WGS) entry which is preliminary data.</text>
</comment>
<gene>
    <name evidence="1" type="ORF">EJ903_03495</name>
</gene>
<keyword evidence="2" id="KW-1185">Reference proteome</keyword>
<dbReference type="OrthoDB" id="7308000at2"/>
<dbReference type="EMBL" id="RXMA01000002">
    <property type="protein sequence ID" value="RTR23607.1"/>
    <property type="molecule type" value="Genomic_DNA"/>
</dbReference>
<name>A0A3S0IHS6_9PROT</name>
<evidence type="ECO:0008006" key="3">
    <source>
        <dbReference type="Google" id="ProtNLM"/>
    </source>
</evidence>
<dbReference type="Proteomes" id="UP000277007">
    <property type="component" value="Unassembled WGS sequence"/>
</dbReference>